<proteinExistence type="predicted"/>
<gene>
    <name evidence="2" type="ORF">EDD54_3876</name>
</gene>
<comment type="caution">
    <text evidence="2">The sequence shown here is derived from an EMBL/GenBank/DDBJ whole genome shotgun (WGS) entry which is preliminary data.</text>
</comment>
<evidence type="ECO:0000256" key="1">
    <source>
        <dbReference type="SAM" id="MobiDB-lite"/>
    </source>
</evidence>
<evidence type="ECO:0008006" key="4">
    <source>
        <dbReference type="Google" id="ProtNLM"/>
    </source>
</evidence>
<dbReference type="AlphaFoldDB" id="A0A4R6RAE1"/>
<dbReference type="RefSeq" id="WP_126539035.1">
    <property type="nucleotide sequence ID" value="NZ_BSPM01000007.1"/>
</dbReference>
<keyword evidence="3" id="KW-1185">Reference proteome</keyword>
<dbReference type="Proteomes" id="UP000294547">
    <property type="component" value="Unassembled WGS sequence"/>
</dbReference>
<name>A0A4R6RAE1_9HYPH</name>
<dbReference type="OrthoDB" id="8019848at2"/>
<organism evidence="2 3">
    <name type="scientific">Oharaeibacter diazotrophicus</name>
    <dbReference type="NCBI Taxonomy" id="1920512"/>
    <lineage>
        <taxon>Bacteria</taxon>
        <taxon>Pseudomonadati</taxon>
        <taxon>Pseudomonadota</taxon>
        <taxon>Alphaproteobacteria</taxon>
        <taxon>Hyphomicrobiales</taxon>
        <taxon>Pleomorphomonadaceae</taxon>
        <taxon>Oharaeibacter</taxon>
    </lineage>
</organism>
<dbReference type="EMBL" id="SNXY01000010">
    <property type="protein sequence ID" value="TDP82607.1"/>
    <property type="molecule type" value="Genomic_DNA"/>
</dbReference>
<evidence type="ECO:0000313" key="3">
    <source>
        <dbReference type="Proteomes" id="UP000294547"/>
    </source>
</evidence>
<reference evidence="2 3" key="1">
    <citation type="submission" date="2019-03" db="EMBL/GenBank/DDBJ databases">
        <title>Genomic Encyclopedia of Type Strains, Phase IV (KMG-IV): sequencing the most valuable type-strain genomes for metagenomic binning, comparative biology and taxonomic classification.</title>
        <authorList>
            <person name="Goeker M."/>
        </authorList>
    </citation>
    <scope>NUCLEOTIDE SEQUENCE [LARGE SCALE GENOMIC DNA]</scope>
    <source>
        <strain evidence="2 3">DSM 102969</strain>
    </source>
</reference>
<sequence length="124" mass="13711">MHTLLIDGVAIAVTDADREDAEALFSSDGFKDDLKSLTVEGRPLWDGVAAFTVREASEDEVAVFDDFEDGDFDDEFGEDDEDAAEGDDAEALAEDADEEEEEEDDEDAYEVMFLVPIDQFPEES</sequence>
<evidence type="ECO:0000313" key="2">
    <source>
        <dbReference type="EMBL" id="TDP82607.1"/>
    </source>
</evidence>
<protein>
    <recommendedName>
        <fullName evidence="4">Glutamine amidotransferase</fullName>
    </recommendedName>
</protein>
<feature type="region of interest" description="Disordered" evidence="1">
    <location>
        <begin position="64"/>
        <end position="109"/>
    </location>
</feature>
<accession>A0A4R6RAE1</accession>